<dbReference type="Gramene" id="TRITD5Av1G005330.1">
    <property type="protein sequence ID" value="TRITD5Av1G005330.1"/>
    <property type="gene ID" value="TRITD5Av1G005330"/>
</dbReference>
<name>A0A9R0WHT1_TRITD</name>
<dbReference type="AlphaFoldDB" id="A0A9R0WHT1"/>
<evidence type="ECO:0000256" key="1">
    <source>
        <dbReference type="SAM" id="Phobius"/>
    </source>
</evidence>
<reference evidence="2 3" key="1">
    <citation type="submission" date="2017-09" db="EMBL/GenBank/DDBJ databases">
        <authorList>
            <consortium name="International Durum Wheat Genome Sequencing Consortium (IDWGSC)"/>
            <person name="Milanesi L."/>
        </authorList>
    </citation>
    <scope>NUCLEOTIDE SEQUENCE [LARGE SCALE GENOMIC DNA]</scope>
    <source>
        <strain evidence="3">cv. Svevo</strain>
    </source>
</reference>
<keyword evidence="1" id="KW-1133">Transmembrane helix</keyword>
<gene>
    <name evidence="2" type="ORF">TRITD_5Av1G005330</name>
</gene>
<dbReference type="PANTHER" id="PTHR33115">
    <property type="entry name" value="ARM REPEAT SUPERFAMILY PROTEIN"/>
    <property type="match status" value="1"/>
</dbReference>
<sequence length="135" mass="15208">MARRWKLIDDANSRAMRAINGYAVFTGYLTMDIKGLGFLILTWTTVVLLGGFVSALQNKFFWCLTFITLVQTAGEAYEGNGQLGDISLVTWSRQRLEKMRTINVQQRSFYTGRNDTLMFLGVGSVVSMECDLVLC</sequence>
<dbReference type="PANTHER" id="PTHR33115:SF22">
    <property type="entry name" value="OS12G0449900 PROTEIN"/>
    <property type="match status" value="1"/>
</dbReference>
<evidence type="ECO:0000313" key="2">
    <source>
        <dbReference type="EMBL" id="VAI12240.1"/>
    </source>
</evidence>
<accession>A0A9R0WHT1</accession>
<keyword evidence="1" id="KW-0812">Transmembrane</keyword>
<dbReference type="Proteomes" id="UP000324705">
    <property type="component" value="Chromosome 5A"/>
</dbReference>
<evidence type="ECO:0000313" key="3">
    <source>
        <dbReference type="Proteomes" id="UP000324705"/>
    </source>
</evidence>
<proteinExistence type="predicted"/>
<organism evidence="2 3">
    <name type="scientific">Triticum turgidum subsp. durum</name>
    <name type="common">Durum wheat</name>
    <name type="synonym">Triticum durum</name>
    <dbReference type="NCBI Taxonomy" id="4567"/>
    <lineage>
        <taxon>Eukaryota</taxon>
        <taxon>Viridiplantae</taxon>
        <taxon>Streptophyta</taxon>
        <taxon>Embryophyta</taxon>
        <taxon>Tracheophyta</taxon>
        <taxon>Spermatophyta</taxon>
        <taxon>Magnoliopsida</taxon>
        <taxon>Liliopsida</taxon>
        <taxon>Poales</taxon>
        <taxon>Poaceae</taxon>
        <taxon>BOP clade</taxon>
        <taxon>Pooideae</taxon>
        <taxon>Triticodae</taxon>
        <taxon>Triticeae</taxon>
        <taxon>Triticinae</taxon>
        <taxon>Triticum</taxon>
    </lineage>
</organism>
<feature type="transmembrane region" description="Helical" evidence="1">
    <location>
        <begin position="36"/>
        <end position="56"/>
    </location>
</feature>
<keyword evidence="3" id="KW-1185">Reference proteome</keyword>
<dbReference type="EMBL" id="LT934119">
    <property type="protein sequence ID" value="VAI12240.1"/>
    <property type="molecule type" value="Genomic_DNA"/>
</dbReference>
<keyword evidence="1" id="KW-0472">Membrane</keyword>
<protein>
    <submittedName>
        <fullName evidence="2">Uncharacterized protein</fullName>
    </submittedName>
</protein>